<dbReference type="InterPro" id="IPR012338">
    <property type="entry name" value="Beta-lactam/transpept-like"/>
</dbReference>
<sequence>MIVGMSQLARVEPGEAGFDPDRLSRVTRFVEDEIAAGRLPGAVLGIVRGGRIAHFEALGHRDPQRGVPMTADTLFWIASMTKPITTVGALLLHEQGRLVLDIPIGDHLPQFADRRVADLAAWPGEGAPIPTRAAARQPTILDLLRHTAGIPEGMLGDSPVHALYTDAVGDGMTTLTGPEYLDRLSGLPLLHDPGTTWHYGFGLDLLGLIIESIAGESLGAYLRSRVFEPLGMHDTTFGVPEDRRDRYAAAFPADPETGAPQELPDLSVAAFDSGGAGLVSTAADYLRFVQLLLAGGDADTGRLLGRKTVDYMLADQLDQDTDVRRLARPGWNPGHGFGLGLAVRRRQGGASTPGSVGEVTWPGAAGTNWWADPAEDLGVVFMAHTPSRIQSHYQQQIKALVLQALV</sequence>
<feature type="domain" description="Beta-lactamase-related" evidence="1">
    <location>
        <begin position="27"/>
        <end position="391"/>
    </location>
</feature>
<protein>
    <submittedName>
        <fullName evidence="2">Beta-lactamase family protein</fullName>
    </submittedName>
</protein>
<evidence type="ECO:0000259" key="1">
    <source>
        <dbReference type="Pfam" id="PF00144"/>
    </source>
</evidence>
<dbReference type="OrthoDB" id="4281716at2"/>
<proteinExistence type="predicted"/>
<accession>A0A5B2X3Q2</accession>
<name>A0A5B2X3Q2_9PSEU</name>
<gene>
    <name evidence="2" type="ORF">F0L68_24690</name>
</gene>
<dbReference type="Pfam" id="PF00144">
    <property type="entry name" value="Beta-lactamase"/>
    <property type="match status" value="1"/>
</dbReference>
<evidence type="ECO:0000313" key="2">
    <source>
        <dbReference type="EMBL" id="KAA2257918.1"/>
    </source>
</evidence>
<dbReference type="EMBL" id="VUOB01000043">
    <property type="protein sequence ID" value="KAA2257918.1"/>
    <property type="molecule type" value="Genomic_DNA"/>
</dbReference>
<reference evidence="2 3" key="2">
    <citation type="submission" date="2019-09" db="EMBL/GenBank/DDBJ databases">
        <authorList>
            <person name="Jin C."/>
        </authorList>
    </citation>
    <scope>NUCLEOTIDE SEQUENCE [LARGE SCALE GENOMIC DNA]</scope>
    <source>
        <strain evidence="2 3">AN110305</strain>
    </source>
</reference>
<dbReference type="SUPFAM" id="SSF56601">
    <property type="entry name" value="beta-lactamase/transpeptidase-like"/>
    <property type="match status" value="1"/>
</dbReference>
<organism evidence="2 3">
    <name type="scientific">Solihabitans fulvus</name>
    <dbReference type="NCBI Taxonomy" id="1892852"/>
    <lineage>
        <taxon>Bacteria</taxon>
        <taxon>Bacillati</taxon>
        <taxon>Actinomycetota</taxon>
        <taxon>Actinomycetes</taxon>
        <taxon>Pseudonocardiales</taxon>
        <taxon>Pseudonocardiaceae</taxon>
        <taxon>Solihabitans</taxon>
    </lineage>
</organism>
<dbReference type="AlphaFoldDB" id="A0A5B2X3Q2"/>
<dbReference type="PANTHER" id="PTHR43283">
    <property type="entry name" value="BETA-LACTAMASE-RELATED"/>
    <property type="match status" value="1"/>
</dbReference>
<dbReference type="InterPro" id="IPR050789">
    <property type="entry name" value="Diverse_Enzym_Activities"/>
</dbReference>
<reference evidence="2 3" key="1">
    <citation type="submission" date="2019-09" db="EMBL/GenBank/DDBJ databases">
        <title>Goodfellowia gen. nov., a new genus of the Pseudonocardineae related to Actinoalloteichus, containing Goodfellowia coeruleoviolacea gen. nov., comb. nov. gen. nov., comb. nov.</title>
        <authorList>
            <person name="Labeda D."/>
        </authorList>
    </citation>
    <scope>NUCLEOTIDE SEQUENCE [LARGE SCALE GENOMIC DNA]</scope>
    <source>
        <strain evidence="2 3">AN110305</strain>
    </source>
</reference>
<dbReference type="Gene3D" id="3.40.710.10">
    <property type="entry name" value="DD-peptidase/beta-lactamase superfamily"/>
    <property type="match status" value="1"/>
</dbReference>
<dbReference type="InterPro" id="IPR001466">
    <property type="entry name" value="Beta-lactam-related"/>
</dbReference>
<keyword evidence="3" id="KW-1185">Reference proteome</keyword>
<evidence type="ECO:0000313" key="3">
    <source>
        <dbReference type="Proteomes" id="UP000323454"/>
    </source>
</evidence>
<dbReference type="Proteomes" id="UP000323454">
    <property type="component" value="Unassembled WGS sequence"/>
</dbReference>
<comment type="caution">
    <text evidence="2">The sequence shown here is derived from an EMBL/GenBank/DDBJ whole genome shotgun (WGS) entry which is preliminary data.</text>
</comment>
<dbReference type="PANTHER" id="PTHR43283:SF3">
    <property type="entry name" value="BETA-LACTAMASE FAMILY PROTEIN (AFU_ORTHOLOGUE AFUA_5G07500)"/>
    <property type="match status" value="1"/>
</dbReference>